<protein>
    <submittedName>
        <fullName evidence="1">DEAD_2 domain protein</fullName>
    </submittedName>
</protein>
<dbReference type="EMBL" id="ACVI01000104">
    <property type="protein sequence ID" value="EET85181.1"/>
    <property type="molecule type" value="Genomic_DNA"/>
</dbReference>
<name>C6Q007_9CLOT</name>
<evidence type="ECO:0000313" key="1">
    <source>
        <dbReference type="EMBL" id="EET85181.1"/>
    </source>
</evidence>
<reference evidence="1 2" key="1">
    <citation type="submission" date="2009-06" db="EMBL/GenBank/DDBJ databases">
        <title>The draft genome of Clostridium carboxidivorans P7.</title>
        <authorList>
            <consortium name="US DOE Joint Genome Institute (JGI-PGF)"/>
            <person name="Lucas S."/>
            <person name="Copeland A."/>
            <person name="Lapidus A."/>
            <person name="Glavina del Rio T."/>
            <person name="Tice H."/>
            <person name="Bruce D."/>
            <person name="Goodwin L."/>
            <person name="Pitluck S."/>
            <person name="Larimer F."/>
            <person name="Land M.L."/>
            <person name="Hauser L."/>
            <person name="Hemme C.L."/>
        </authorList>
    </citation>
    <scope>NUCLEOTIDE SEQUENCE [LARGE SCALE GENOMIC DNA]</scope>
    <source>
        <strain evidence="1 2">P7</strain>
    </source>
</reference>
<sequence length="47" mass="5272">MDDKKIKVSIRNLVEFVLRGGDLDSKFVGSSRALEGTRAHQKLTKKV</sequence>
<gene>
    <name evidence="1" type="ORF">CcarbDRAFT_4374</name>
</gene>
<comment type="caution">
    <text evidence="1">The sequence shown here is derived from an EMBL/GenBank/DDBJ whole genome shotgun (WGS) entry which is preliminary data.</text>
</comment>
<organism evidence="1 2">
    <name type="scientific">Clostridium carboxidivorans P7</name>
    <dbReference type="NCBI Taxonomy" id="536227"/>
    <lineage>
        <taxon>Bacteria</taxon>
        <taxon>Bacillati</taxon>
        <taxon>Bacillota</taxon>
        <taxon>Clostridia</taxon>
        <taxon>Eubacteriales</taxon>
        <taxon>Clostridiaceae</taxon>
        <taxon>Clostridium</taxon>
    </lineage>
</organism>
<proteinExistence type="predicted"/>
<dbReference type="eggNOG" id="COG1199">
    <property type="taxonomic scope" value="Bacteria"/>
</dbReference>
<accession>C6Q007</accession>
<keyword evidence="2" id="KW-1185">Reference proteome</keyword>
<evidence type="ECO:0000313" key="2">
    <source>
        <dbReference type="Proteomes" id="UP000004198"/>
    </source>
</evidence>
<dbReference type="AlphaFoldDB" id="C6Q007"/>
<dbReference type="Proteomes" id="UP000004198">
    <property type="component" value="Unassembled WGS sequence"/>
</dbReference>